<proteinExistence type="predicted"/>
<dbReference type="InterPro" id="IPR024079">
    <property type="entry name" value="MetalloPept_cat_dom_sf"/>
</dbReference>
<evidence type="ECO:0000313" key="2">
    <source>
        <dbReference type="Proteomes" id="UP001055940"/>
    </source>
</evidence>
<evidence type="ECO:0000313" key="1">
    <source>
        <dbReference type="EMBL" id="USY18998.1"/>
    </source>
</evidence>
<gene>
    <name evidence="1" type="ORF">NE857_27595</name>
</gene>
<reference evidence="1" key="1">
    <citation type="submission" date="2022-06" db="EMBL/GenBank/DDBJ databases">
        <authorList>
            <person name="Ping M."/>
        </authorList>
    </citation>
    <scope>NUCLEOTIDE SEQUENCE</scope>
    <source>
        <strain evidence="1">JCM11759T</strain>
    </source>
</reference>
<keyword evidence="2" id="KW-1185">Reference proteome</keyword>
<dbReference type="Gene3D" id="3.40.390.10">
    <property type="entry name" value="Collagenase (Catalytic Domain)"/>
    <property type="match status" value="1"/>
</dbReference>
<dbReference type="RefSeq" id="WP_254418295.1">
    <property type="nucleotide sequence ID" value="NZ_BAAAJB010000012.1"/>
</dbReference>
<organism evidence="1 2">
    <name type="scientific">Nocardiopsis exhalans</name>
    <dbReference type="NCBI Taxonomy" id="163604"/>
    <lineage>
        <taxon>Bacteria</taxon>
        <taxon>Bacillati</taxon>
        <taxon>Actinomycetota</taxon>
        <taxon>Actinomycetes</taxon>
        <taxon>Streptosporangiales</taxon>
        <taxon>Nocardiopsidaceae</taxon>
        <taxon>Nocardiopsis</taxon>
    </lineage>
</organism>
<sequence>MTKDLVTPPSSTRRPLAPRRPLARVLAACTTVVLVIALGAVPAHADYYSGGVGTTRFTVRYGAVNDNWIGYFNTGRINWNNTSNTNISITRTTSTSVNRVITAGRYTENWYGIYSPSGTRANRSFSIRINARRLAEDSGSNMSAWCRSTSLHEFGHALSLADNPNTTRLSVMKHSRDRTRITPYAYDTAEVRRIY</sequence>
<protein>
    <recommendedName>
        <fullName evidence="3">Peptidase M10 metallopeptidase domain-containing protein</fullName>
    </recommendedName>
</protein>
<name>A0ABY5D705_9ACTN</name>
<dbReference type="EMBL" id="CP099837">
    <property type="protein sequence ID" value="USY18998.1"/>
    <property type="molecule type" value="Genomic_DNA"/>
</dbReference>
<evidence type="ECO:0008006" key="3">
    <source>
        <dbReference type="Google" id="ProtNLM"/>
    </source>
</evidence>
<dbReference type="SUPFAM" id="SSF55486">
    <property type="entry name" value="Metalloproteases ('zincins'), catalytic domain"/>
    <property type="match status" value="1"/>
</dbReference>
<accession>A0ABY5D705</accession>
<dbReference type="Proteomes" id="UP001055940">
    <property type="component" value="Chromosome"/>
</dbReference>